<dbReference type="Proteomes" id="UP000236161">
    <property type="component" value="Unassembled WGS sequence"/>
</dbReference>
<gene>
    <name evidence="3" type="ORF">AXF42_Ash015737</name>
</gene>
<feature type="region of interest" description="Disordered" evidence="2">
    <location>
        <begin position="21"/>
        <end position="62"/>
    </location>
</feature>
<dbReference type="AlphaFoldDB" id="A0A2H9ZU79"/>
<organism evidence="3 4">
    <name type="scientific">Apostasia shenzhenica</name>
    <dbReference type="NCBI Taxonomy" id="1088818"/>
    <lineage>
        <taxon>Eukaryota</taxon>
        <taxon>Viridiplantae</taxon>
        <taxon>Streptophyta</taxon>
        <taxon>Embryophyta</taxon>
        <taxon>Tracheophyta</taxon>
        <taxon>Spermatophyta</taxon>
        <taxon>Magnoliopsida</taxon>
        <taxon>Liliopsida</taxon>
        <taxon>Asparagales</taxon>
        <taxon>Orchidaceae</taxon>
        <taxon>Apostasioideae</taxon>
        <taxon>Apostasia</taxon>
    </lineage>
</organism>
<dbReference type="PANTHER" id="PTHR33083:SF123">
    <property type="entry name" value="EXPRESSED PROTEIN"/>
    <property type="match status" value="1"/>
</dbReference>
<dbReference type="PANTHER" id="PTHR33083">
    <property type="entry name" value="EXPRESSED PROTEIN"/>
    <property type="match status" value="1"/>
</dbReference>
<dbReference type="InterPro" id="IPR007608">
    <property type="entry name" value="Senescence_reg_S40"/>
</dbReference>
<proteinExistence type="inferred from homology"/>
<name>A0A2H9ZU79_9ASPA</name>
<feature type="compositionally biased region" description="Basic and acidic residues" evidence="2">
    <location>
        <begin position="28"/>
        <end position="43"/>
    </location>
</feature>
<dbReference type="GO" id="GO:0010150">
    <property type="term" value="P:leaf senescence"/>
    <property type="evidence" value="ECO:0007669"/>
    <property type="project" value="UniProtKB-ARBA"/>
</dbReference>
<sequence length="145" mass="16449">MPEEFQEAEVLWPDDVLVGEASGASSARRNEKILSFEPRDDRQKRKQYSSPISIPRKPAAGDRRRPWTLVLGYADVGVTNERGEEERECGETVRERSAIMIPPHVLASRRLPGEICFSPFGAGVRWREMSHLRDAVLRLTGFLES</sequence>
<evidence type="ECO:0000256" key="2">
    <source>
        <dbReference type="SAM" id="MobiDB-lite"/>
    </source>
</evidence>
<evidence type="ECO:0000313" key="3">
    <source>
        <dbReference type="EMBL" id="PKA46843.1"/>
    </source>
</evidence>
<protein>
    <submittedName>
        <fullName evidence="3">Uncharacterized protein</fullName>
    </submittedName>
</protein>
<accession>A0A2H9ZU79</accession>
<evidence type="ECO:0000256" key="1">
    <source>
        <dbReference type="ARBA" id="ARBA00034773"/>
    </source>
</evidence>
<dbReference type="Pfam" id="PF04520">
    <property type="entry name" value="Senescence_reg"/>
    <property type="match status" value="1"/>
</dbReference>
<dbReference type="EMBL" id="KZ453894">
    <property type="protein sequence ID" value="PKA46843.1"/>
    <property type="molecule type" value="Genomic_DNA"/>
</dbReference>
<evidence type="ECO:0000313" key="4">
    <source>
        <dbReference type="Proteomes" id="UP000236161"/>
    </source>
</evidence>
<reference evidence="3 4" key="1">
    <citation type="journal article" date="2017" name="Nature">
        <title>The Apostasia genome and the evolution of orchids.</title>
        <authorList>
            <person name="Zhang G.Q."/>
            <person name="Liu K.W."/>
            <person name="Li Z."/>
            <person name="Lohaus R."/>
            <person name="Hsiao Y.Y."/>
            <person name="Niu S.C."/>
            <person name="Wang J.Y."/>
            <person name="Lin Y.C."/>
            <person name="Xu Q."/>
            <person name="Chen L.J."/>
            <person name="Yoshida K."/>
            <person name="Fujiwara S."/>
            <person name="Wang Z.W."/>
            <person name="Zhang Y.Q."/>
            <person name="Mitsuda N."/>
            <person name="Wang M."/>
            <person name="Liu G.H."/>
            <person name="Pecoraro L."/>
            <person name="Huang H.X."/>
            <person name="Xiao X.J."/>
            <person name="Lin M."/>
            <person name="Wu X.Y."/>
            <person name="Wu W.L."/>
            <person name="Chen Y.Y."/>
            <person name="Chang S.B."/>
            <person name="Sakamoto S."/>
            <person name="Ohme-Takagi M."/>
            <person name="Yagi M."/>
            <person name="Zeng S.J."/>
            <person name="Shen C.Y."/>
            <person name="Yeh C.M."/>
            <person name="Luo Y.B."/>
            <person name="Tsai W.C."/>
            <person name="Van de Peer Y."/>
            <person name="Liu Z.J."/>
        </authorList>
    </citation>
    <scope>NUCLEOTIDE SEQUENCE [LARGE SCALE GENOMIC DNA]</scope>
    <source>
        <strain evidence="4">cv. Shenzhen</strain>
        <tissue evidence="3">Stem</tissue>
    </source>
</reference>
<dbReference type="OrthoDB" id="672058at2759"/>
<keyword evidence="4" id="KW-1185">Reference proteome</keyword>
<comment type="similarity">
    <text evidence="1">Belongs to the senescence regulator S40 family.</text>
</comment>